<keyword evidence="2" id="KW-1185">Reference proteome</keyword>
<organism evidence="1 2">
    <name type="scientific">Paenibacillus antarcticus</name>
    <dbReference type="NCBI Taxonomy" id="253703"/>
    <lineage>
        <taxon>Bacteria</taxon>
        <taxon>Bacillati</taxon>
        <taxon>Bacillota</taxon>
        <taxon>Bacilli</taxon>
        <taxon>Bacillales</taxon>
        <taxon>Paenibacillaceae</taxon>
        <taxon>Paenibacillus</taxon>
    </lineage>
</organism>
<reference evidence="1" key="1">
    <citation type="submission" date="2016-03" db="EMBL/GenBank/DDBJ databases">
        <title>Draft genome sequence of Paenibacillus antarcticus CECT 5836.</title>
        <authorList>
            <person name="Shin S.-K."/>
            <person name="Yi H."/>
        </authorList>
    </citation>
    <scope>NUCLEOTIDE SEQUENCE [LARGE SCALE GENOMIC DNA]</scope>
    <source>
        <strain evidence="1">CECT 5836</strain>
    </source>
</reference>
<dbReference type="RefSeq" id="WP_068652800.1">
    <property type="nucleotide sequence ID" value="NZ_LVJI01000048.1"/>
</dbReference>
<evidence type="ECO:0000313" key="1">
    <source>
        <dbReference type="EMBL" id="OAB41207.1"/>
    </source>
</evidence>
<proteinExistence type="predicted"/>
<protein>
    <submittedName>
        <fullName evidence="1">Uncharacterized protein</fullName>
    </submittedName>
</protein>
<dbReference type="Proteomes" id="UP000077355">
    <property type="component" value="Unassembled WGS sequence"/>
</dbReference>
<evidence type="ECO:0000313" key="2">
    <source>
        <dbReference type="Proteomes" id="UP000077355"/>
    </source>
</evidence>
<name>A0A162LXB3_9BACL</name>
<comment type="caution">
    <text evidence="1">The sequence shown here is derived from an EMBL/GenBank/DDBJ whole genome shotgun (WGS) entry which is preliminary data.</text>
</comment>
<dbReference type="EMBL" id="LVJI01000048">
    <property type="protein sequence ID" value="OAB41207.1"/>
    <property type="molecule type" value="Genomic_DNA"/>
</dbReference>
<accession>A0A162LXB3</accession>
<sequence length="125" mass="14498">MNALSTKKVQGIKEIRQIYNFKSEYSIFAELTSKNPVLLTEFIPFYSKEFNLSNSDIERAYFSLPGFKRYFDGIINLIEESTGEQGIEGIIIMDGVNPSKLFEEKFKNEIENLYSESYKGRFAYS</sequence>
<dbReference type="AlphaFoldDB" id="A0A162LXB3"/>
<gene>
    <name evidence="1" type="ORF">PBAT_21885</name>
</gene>